<feature type="domain" description="HDOD" evidence="1">
    <location>
        <begin position="21"/>
        <end position="101"/>
    </location>
</feature>
<gene>
    <name evidence="2" type="ORF">OMM_06187</name>
</gene>
<organism evidence="2 3">
    <name type="scientific">Candidatus Magnetoglobus multicellularis str. Araruama</name>
    <dbReference type="NCBI Taxonomy" id="890399"/>
    <lineage>
        <taxon>Bacteria</taxon>
        <taxon>Pseudomonadati</taxon>
        <taxon>Thermodesulfobacteriota</taxon>
        <taxon>Desulfobacteria</taxon>
        <taxon>Desulfobacterales</taxon>
        <taxon>Desulfobacteraceae</taxon>
        <taxon>Candidatus Magnetoglobus</taxon>
    </lineage>
</organism>
<name>A0A1V1PII9_9BACT</name>
<dbReference type="AlphaFoldDB" id="A0A1V1PII9"/>
<comment type="caution">
    <text evidence="2">The sequence shown here is derived from an EMBL/GenBank/DDBJ whole genome shotgun (WGS) entry which is preliminary data.</text>
</comment>
<sequence length="185" mass="21660">MIPGVNKCYQMMDKYNMPAHIRTHSIVVARIARLLAFHINASGIDISIEKAVSGALMHDIAKFSCIKTHEDHCQKGKEICEHEGFHEISDIVDEHVVLKHSIVDHEYNEKEIVNYADKRVLHDKIVSVQERMDDIMVRYLPKFPDIDIKRFHHHHDICKRVEKKLFARLHFLPQDIPEYVTHIVL</sequence>
<evidence type="ECO:0000313" key="2">
    <source>
        <dbReference type="EMBL" id="ETR74687.1"/>
    </source>
</evidence>
<keyword evidence="2" id="KW-0378">Hydrolase</keyword>
<dbReference type="Pfam" id="PF08668">
    <property type="entry name" value="HDOD"/>
    <property type="match status" value="1"/>
</dbReference>
<dbReference type="InterPro" id="IPR003607">
    <property type="entry name" value="HD/PDEase_dom"/>
</dbReference>
<dbReference type="EMBL" id="ATBP01000001">
    <property type="protein sequence ID" value="ETR74687.1"/>
    <property type="molecule type" value="Genomic_DNA"/>
</dbReference>
<dbReference type="GO" id="GO:0016787">
    <property type="term" value="F:hydrolase activity"/>
    <property type="evidence" value="ECO:0007669"/>
    <property type="project" value="UniProtKB-KW"/>
</dbReference>
<dbReference type="CDD" id="cd00077">
    <property type="entry name" value="HDc"/>
    <property type="match status" value="1"/>
</dbReference>
<dbReference type="SUPFAM" id="SSF109604">
    <property type="entry name" value="HD-domain/PDEase-like"/>
    <property type="match status" value="1"/>
</dbReference>
<evidence type="ECO:0000259" key="1">
    <source>
        <dbReference type="Pfam" id="PF08668"/>
    </source>
</evidence>
<proteinExistence type="predicted"/>
<reference evidence="3" key="1">
    <citation type="submission" date="2012-11" db="EMBL/GenBank/DDBJ databases">
        <authorList>
            <person name="Lucero-Rivera Y.E."/>
            <person name="Tovar-Ramirez D."/>
        </authorList>
    </citation>
    <scope>NUCLEOTIDE SEQUENCE [LARGE SCALE GENOMIC DNA]</scope>
    <source>
        <strain evidence="3">Araruama</strain>
    </source>
</reference>
<accession>A0A1V1PII9</accession>
<protein>
    <submittedName>
        <fullName evidence="2">Metal dependent phosphohydrolase</fullName>
    </submittedName>
</protein>
<dbReference type="Gene3D" id="1.10.3210.10">
    <property type="entry name" value="Hypothetical protein af1432"/>
    <property type="match status" value="1"/>
</dbReference>
<dbReference type="InterPro" id="IPR013976">
    <property type="entry name" value="HDOD"/>
</dbReference>
<evidence type="ECO:0000313" key="3">
    <source>
        <dbReference type="Proteomes" id="UP000189670"/>
    </source>
</evidence>
<dbReference type="Proteomes" id="UP000189670">
    <property type="component" value="Unassembled WGS sequence"/>
</dbReference>